<dbReference type="InterPro" id="IPR001633">
    <property type="entry name" value="EAL_dom"/>
</dbReference>
<keyword evidence="1" id="KW-1133">Transmembrane helix</keyword>
<dbReference type="InterPro" id="IPR001638">
    <property type="entry name" value="Solute-binding_3/MltF_N"/>
</dbReference>
<dbReference type="STRING" id="1678840.ATC1_1377"/>
<dbReference type="Gene3D" id="3.30.70.270">
    <property type="match status" value="1"/>
</dbReference>
<evidence type="ECO:0000256" key="1">
    <source>
        <dbReference type="SAM" id="Phobius"/>
    </source>
</evidence>
<proteinExistence type="predicted"/>
<gene>
    <name evidence="4" type="ORF">ATC1_1377</name>
</gene>
<keyword evidence="5" id="KW-1185">Reference proteome</keyword>
<dbReference type="AlphaFoldDB" id="A0A0S7BUX3"/>
<dbReference type="PROSITE" id="PS50887">
    <property type="entry name" value="GGDEF"/>
    <property type="match status" value="1"/>
</dbReference>
<evidence type="ECO:0000259" key="2">
    <source>
        <dbReference type="PROSITE" id="PS50883"/>
    </source>
</evidence>
<dbReference type="Pfam" id="PF00497">
    <property type="entry name" value="SBP_bac_3"/>
    <property type="match status" value="2"/>
</dbReference>
<dbReference type="EMBL" id="DF968181">
    <property type="protein sequence ID" value="GAP40111.1"/>
    <property type="molecule type" value="Genomic_DNA"/>
</dbReference>
<protein>
    <submittedName>
        <fullName evidence="4">Protein containing diguanylate cyclase (GGDEF) domain</fullName>
    </submittedName>
</protein>
<dbReference type="GO" id="GO:0071111">
    <property type="term" value="F:cyclic-guanylate-specific phosphodiesterase activity"/>
    <property type="evidence" value="ECO:0007669"/>
    <property type="project" value="InterPro"/>
</dbReference>
<dbReference type="InterPro" id="IPR035919">
    <property type="entry name" value="EAL_sf"/>
</dbReference>
<reference evidence="4" key="1">
    <citation type="journal article" date="2015" name="Genome Announc.">
        <title>Draft Genome Sequence of Anaerolineae Strain TC1, a Novel Isolate from a Methanogenic Wastewater Treatment System.</title>
        <authorList>
            <person name="Matsuura N."/>
            <person name="Tourlousse D.M."/>
            <person name="Sun L."/>
            <person name="Toyonaga M."/>
            <person name="Kuroda K."/>
            <person name="Ohashi A."/>
            <person name="Cruz R."/>
            <person name="Yamaguchi T."/>
            <person name="Sekiguchi Y."/>
        </authorList>
    </citation>
    <scope>NUCLEOTIDE SEQUENCE [LARGE SCALE GENOMIC DNA]</scope>
    <source>
        <strain evidence="4">TC1</strain>
    </source>
</reference>
<dbReference type="Proteomes" id="UP000053370">
    <property type="component" value="Unassembled WGS sequence"/>
</dbReference>
<dbReference type="OrthoDB" id="158981at2"/>
<dbReference type="Gene3D" id="3.40.190.10">
    <property type="entry name" value="Periplasmic binding protein-like II"/>
    <property type="match status" value="4"/>
</dbReference>
<dbReference type="PANTHER" id="PTHR33121:SF70">
    <property type="entry name" value="SIGNALING PROTEIN YKOW"/>
    <property type="match status" value="1"/>
</dbReference>
<feature type="domain" description="GGDEF" evidence="3">
    <location>
        <begin position="568"/>
        <end position="698"/>
    </location>
</feature>
<keyword evidence="1" id="KW-0472">Membrane</keyword>
<dbReference type="PROSITE" id="PS50883">
    <property type="entry name" value="EAL"/>
    <property type="match status" value="1"/>
</dbReference>
<dbReference type="Pfam" id="PF00990">
    <property type="entry name" value="GGDEF"/>
    <property type="match status" value="1"/>
</dbReference>
<dbReference type="InterPro" id="IPR029787">
    <property type="entry name" value="Nucleotide_cyclase"/>
</dbReference>
<dbReference type="SMART" id="SM00052">
    <property type="entry name" value="EAL"/>
    <property type="match status" value="1"/>
</dbReference>
<dbReference type="SUPFAM" id="SSF53850">
    <property type="entry name" value="Periplasmic binding protein-like II"/>
    <property type="match status" value="2"/>
</dbReference>
<evidence type="ECO:0000313" key="4">
    <source>
        <dbReference type="EMBL" id="GAP40111.1"/>
    </source>
</evidence>
<dbReference type="InterPro" id="IPR043128">
    <property type="entry name" value="Rev_trsase/Diguanyl_cyclase"/>
</dbReference>
<dbReference type="InterPro" id="IPR000160">
    <property type="entry name" value="GGDEF_dom"/>
</dbReference>
<organism evidence="4">
    <name type="scientific">Flexilinea flocculi</name>
    <dbReference type="NCBI Taxonomy" id="1678840"/>
    <lineage>
        <taxon>Bacteria</taxon>
        <taxon>Bacillati</taxon>
        <taxon>Chloroflexota</taxon>
        <taxon>Anaerolineae</taxon>
        <taxon>Anaerolineales</taxon>
        <taxon>Anaerolineaceae</taxon>
        <taxon>Flexilinea</taxon>
    </lineage>
</organism>
<feature type="transmembrane region" description="Helical" evidence="1">
    <location>
        <begin position="505"/>
        <end position="524"/>
    </location>
</feature>
<feature type="domain" description="EAL" evidence="2">
    <location>
        <begin position="707"/>
        <end position="956"/>
    </location>
</feature>
<sequence length="956" mass="109842">MKICSKKLILVFVICLDFSLSLLFVTFVSAPRQVKVGYFLMNQFQELDQSGLYHGYSFDYLQKIRQYAEWDITFVQCEYQECLRLLADGEIDLINYVEKNQKTENNFLFSLRASGTEYAAISVLEENFRKYPANLKIPSGFRLGVLSGSKFTDAIEDNLTEFEQTPELLEYPQEKLYSALESGEIDGILSSSITVFPGTKVISRFSLRPFYFVVRNGNDRLLKELNRAMNLISLHEPLFVNRLYEKYYAYADSEVLYLTKEETDFLSDKKTFRVIIAPDGDPVSYYLNGSYHGIIADFLNKTARDLNVEIEPVEAASFEEALDKIRNGEADILGDFLIDEGFAEKNNLQLSPAFLESQVVAVYKKGNDVSVKNPVKIAEPNNYQPLSSSLRAIYSKSEVTYYESDAACLDAVNTGGQDISFINIWAAQKNLGKMKYHDLVIDPNQGFTLQYSYAVSRNADPRLVQILRKAINSISSFQRFSIINQNVFITPQKVRLIDFINTQPAYAFFIFLVFPILFLYLLAYRIDSHQKDKKQIFNLAFVDDMTQLKNLHWMEKNAGRIIEENRSKKFAFISFDLDRFDIINEYYGRKTGDQIIQYMADTLMSIDVPGMICTRVKADHFLCLVPYESREILEKKISDIKSKKNSYSGNDTVIKFGIHVGVYILSDSDQDITACIDNAETARREARNVSSGIVFFDDYLKDKLRVYKHIEEMQESALENHEFEVYYQPKYNMEENSIIGAEALIRWNDPVHGIRMPSDFILIFEKNGFIIQIDFFVLEEVCKFLRSRIDAGEKVVPISVNQSRVHLSEKHYVQRLGEIIRKYSIPDGLIELELTETAISEIDDVENILNQAKALNYRISIDDFGTGYSSLTMLNRVPLDAIKIDRNFLIESNNSKKTREIIRLVVEMAHALGIQVVCEGVEKQDQADFLMSIGCRFGQGFLFSKPIPINDFMRIL</sequence>
<keyword evidence="1" id="KW-0812">Transmembrane</keyword>
<dbReference type="SMART" id="SM00062">
    <property type="entry name" value="PBPb"/>
    <property type="match status" value="2"/>
</dbReference>
<dbReference type="NCBIfam" id="TIGR00254">
    <property type="entry name" value="GGDEF"/>
    <property type="match status" value="1"/>
</dbReference>
<dbReference type="SUPFAM" id="SSF55073">
    <property type="entry name" value="Nucleotide cyclase"/>
    <property type="match status" value="1"/>
</dbReference>
<dbReference type="CDD" id="cd01948">
    <property type="entry name" value="EAL"/>
    <property type="match status" value="1"/>
</dbReference>
<evidence type="ECO:0000259" key="3">
    <source>
        <dbReference type="PROSITE" id="PS50887"/>
    </source>
</evidence>
<dbReference type="SUPFAM" id="SSF141868">
    <property type="entry name" value="EAL domain-like"/>
    <property type="match status" value="1"/>
</dbReference>
<accession>A0A0S7BUX3</accession>
<evidence type="ECO:0000313" key="5">
    <source>
        <dbReference type="Proteomes" id="UP000053370"/>
    </source>
</evidence>
<dbReference type="PANTHER" id="PTHR33121">
    <property type="entry name" value="CYCLIC DI-GMP PHOSPHODIESTERASE PDEF"/>
    <property type="match status" value="1"/>
</dbReference>
<dbReference type="Gene3D" id="3.20.20.450">
    <property type="entry name" value="EAL domain"/>
    <property type="match status" value="1"/>
</dbReference>
<dbReference type="SMART" id="SM00267">
    <property type="entry name" value="GGDEF"/>
    <property type="match status" value="1"/>
</dbReference>
<dbReference type="PATRIC" id="fig|1678840.3.peg.1294"/>
<name>A0A0S7BUX3_9CHLR</name>
<dbReference type="InterPro" id="IPR050706">
    <property type="entry name" value="Cyclic-di-GMP_PDE-like"/>
</dbReference>
<dbReference type="Pfam" id="PF00563">
    <property type="entry name" value="EAL"/>
    <property type="match status" value="1"/>
</dbReference>